<evidence type="ECO:0000256" key="1">
    <source>
        <dbReference type="ARBA" id="ARBA00010688"/>
    </source>
</evidence>
<dbReference type="AlphaFoldDB" id="A0A830GJN1"/>
<evidence type="ECO:0000256" key="4">
    <source>
        <dbReference type="ARBA" id="ARBA00022777"/>
    </source>
</evidence>
<keyword evidence="9" id="KW-1185">Reference proteome</keyword>
<evidence type="ECO:0000256" key="6">
    <source>
        <dbReference type="RuleBase" id="RU003704"/>
    </source>
</evidence>
<comment type="similarity">
    <text evidence="1 6">Belongs to the carbohydrate kinase PfkB family.</text>
</comment>
<reference evidence="8" key="2">
    <citation type="submission" date="2020-09" db="EMBL/GenBank/DDBJ databases">
        <authorList>
            <person name="Sun Q."/>
            <person name="Ohkuma M."/>
        </authorList>
    </citation>
    <scope>NUCLEOTIDE SEQUENCE</scope>
    <source>
        <strain evidence="8">JCM 17820</strain>
    </source>
</reference>
<dbReference type="InterPro" id="IPR011611">
    <property type="entry name" value="PfkB_dom"/>
</dbReference>
<evidence type="ECO:0000256" key="5">
    <source>
        <dbReference type="ARBA" id="ARBA00022840"/>
    </source>
</evidence>
<dbReference type="PANTHER" id="PTHR43085">
    <property type="entry name" value="HEXOKINASE FAMILY MEMBER"/>
    <property type="match status" value="1"/>
</dbReference>
<dbReference type="InterPro" id="IPR002139">
    <property type="entry name" value="Ribo/fructo_kinase"/>
</dbReference>
<dbReference type="InterPro" id="IPR029056">
    <property type="entry name" value="Ribokinase-like"/>
</dbReference>
<comment type="caution">
    <text evidence="8">The sequence shown here is derived from an EMBL/GenBank/DDBJ whole genome shotgun (WGS) entry which is preliminary data.</text>
</comment>
<name>A0A830GJN1_9EURY</name>
<dbReference type="InterPro" id="IPR002173">
    <property type="entry name" value="Carboh/pur_kinase_PfkB_CS"/>
</dbReference>
<evidence type="ECO:0000313" key="9">
    <source>
        <dbReference type="Proteomes" id="UP000605784"/>
    </source>
</evidence>
<dbReference type="InterPro" id="IPR050306">
    <property type="entry name" value="PfkB_Carbo_kinase"/>
</dbReference>
<evidence type="ECO:0000259" key="7">
    <source>
        <dbReference type="Pfam" id="PF00294"/>
    </source>
</evidence>
<keyword evidence="3" id="KW-0547">Nucleotide-binding</keyword>
<dbReference type="SUPFAM" id="SSF53613">
    <property type="entry name" value="Ribokinase-like"/>
    <property type="match status" value="1"/>
</dbReference>
<dbReference type="GO" id="GO:0005524">
    <property type="term" value="F:ATP binding"/>
    <property type="evidence" value="ECO:0007669"/>
    <property type="project" value="UniProtKB-KW"/>
</dbReference>
<proteinExistence type="inferred from homology"/>
<dbReference type="EMBL" id="BMOU01000001">
    <property type="protein sequence ID" value="GGN88568.1"/>
    <property type="molecule type" value="Genomic_DNA"/>
</dbReference>
<dbReference type="PANTHER" id="PTHR43085:SF1">
    <property type="entry name" value="PSEUDOURIDINE KINASE-RELATED"/>
    <property type="match status" value="1"/>
</dbReference>
<accession>A0A830GJN1</accession>
<dbReference type="GO" id="GO:0008865">
    <property type="term" value="F:fructokinase activity"/>
    <property type="evidence" value="ECO:0007669"/>
    <property type="project" value="UniProtKB-ARBA"/>
</dbReference>
<sequence>MTSDPTVLVAGDTLVDFVPERPGPPSDAGGYQPKFGGSGANVALALDRIGASPLFWTRLAADDFGDFLRSHLDDSTIPDEFVVPDPDARTTLAVVTHDESGDRSFTFYREDGADTRLQTGTVPDETLDAVSWVHTTGVTESVEPSRSATLELQARASERCTVSLDPNWRPELWESHHEFRAVIRGSLEAVDVVKATPEDLAAAGFERDDPEQLARDVVDHGPHTVVLTMGDEGALCYGTDVSPVAGLGRHPGYDVDVVDTTGAGDAFLAAFIAALTNGVRDAEDALSLANAAGAVATTQAGAVSALTGFEQIRQFHDEIPWAV</sequence>
<feature type="domain" description="Carbohydrate kinase PfkB" evidence="7">
    <location>
        <begin position="7"/>
        <end position="304"/>
    </location>
</feature>
<dbReference type="PROSITE" id="PS00584">
    <property type="entry name" value="PFKB_KINASES_2"/>
    <property type="match status" value="1"/>
</dbReference>
<protein>
    <submittedName>
        <fullName evidence="8">Aminoimidazole riboside kinase</fullName>
    </submittedName>
</protein>
<reference evidence="8" key="1">
    <citation type="journal article" date="2014" name="Int. J. Syst. Evol. Microbiol.">
        <title>Complete genome sequence of Corynebacterium casei LMG S-19264T (=DSM 44701T), isolated from a smear-ripened cheese.</title>
        <authorList>
            <consortium name="US DOE Joint Genome Institute (JGI-PGF)"/>
            <person name="Walter F."/>
            <person name="Albersmeier A."/>
            <person name="Kalinowski J."/>
            <person name="Ruckert C."/>
        </authorList>
    </citation>
    <scope>NUCLEOTIDE SEQUENCE</scope>
    <source>
        <strain evidence="8">JCM 17820</strain>
    </source>
</reference>
<evidence type="ECO:0000256" key="2">
    <source>
        <dbReference type="ARBA" id="ARBA00022679"/>
    </source>
</evidence>
<evidence type="ECO:0000313" key="8">
    <source>
        <dbReference type="EMBL" id="GGN88568.1"/>
    </source>
</evidence>
<dbReference type="CDD" id="cd01167">
    <property type="entry name" value="bac_FRK"/>
    <property type="match status" value="1"/>
</dbReference>
<keyword evidence="5" id="KW-0067">ATP-binding</keyword>
<dbReference type="RefSeq" id="WP_188994840.1">
    <property type="nucleotide sequence ID" value="NZ_BMOU01000001.1"/>
</dbReference>
<dbReference type="Gene3D" id="3.40.1190.20">
    <property type="match status" value="1"/>
</dbReference>
<keyword evidence="4 6" id="KW-0418">Kinase</keyword>
<dbReference type="Pfam" id="PF00294">
    <property type="entry name" value="PfkB"/>
    <property type="match status" value="1"/>
</dbReference>
<dbReference type="PRINTS" id="PR00990">
    <property type="entry name" value="RIBOKINASE"/>
</dbReference>
<organism evidence="8 9">
    <name type="scientific">Haloarcula pellucida</name>
    <dbReference type="NCBI Taxonomy" id="1427151"/>
    <lineage>
        <taxon>Archaea</taxon>
        <taxon>Methanobacteriati</taxon>
        <taxon>Methanobacteriota</taxon>
        <taxon>Stenosarchaea group</taxon>
        <taxon>Halobacteria</taxon>
        <taxon>Halobacteriales</taxon>
        <taxon>Haloarculaceae</taxon>
        <taxon>Haloarcula</taxon>
    </lineage>
</organism>
<dbReference type="Proteomes" id="UP000605784">
    <property type="component" value="Unassembled WGS sequence"/>
</dbReference>
<gene>
    <name evidence="8" type="ORF">GCM10009030_08430</name>
</gene>
<keyword evidence="2 6" id="KW-0808">Transferase</keyword>
<dbReference type="GO" id="GO:0006000">
    <property type="term" value="P:fructose metabolic process"/>
    <property type="evidence" value="ECO:0007669"/>
    <property type="project" value="UniProtKB-ARBA"/>
</dbReference>
<evidence type="ECO:0000256" key="3">
    <source>
        <dbReference type="ARBA" id="ARBA00022741"/>
    </source>
</evidence>